<reference evidence="3 5" key="3">
    <citation type="submission" date="2017-11" db="EMBL/GenBank/DDBJ databases">
        <title>De-novo sequencing of pomegranate (Punica granatum L.) genome.</title>
        <authorList>
            <person name="Akparov Z."/>
            <person name="Amiraslanov A."/>
            <person name="Hajiyeva S."/>
            <person name="Abbasov M."/>
            <person name="Kaur K."/>
            <person name="Hamwieh A."/>
            <person name="Solovyev V."/>
            <person name="Salamov A."/>
            <person name="Braich B."/>
            <person name="Kosarev P."/>
            <person name="Mahmoud A."/>
            <person name="Hajiyev E."/>
            <person name="Babayeva S."/>
            <person name="Izzatullayeva V."/>
            <person name="Mammadov A."/>
            <person name="Mammadov A."/>
            <person name="Sharifova S."/>
            <person name="Ojaghi J."/>
            <person name="Eynullazada K."/>
            <person name="Bayramov B."/>
            <person name="Abdulazimova A."/>
            <person name="Shahmuradov I."/>
        </authorList>
    </citation>
    <scope>NUCLEOTIDE SEQUENCE [LARGE SCALE GENOMIC DNA]</scope>
    <source>
        <strain evidence="3">AG2017</strain>
        <strain evidence="5">cv. AG2017</strain>
        <tissue evidence="3">Leaf</tissue>
    </source>
</reference>
<reference evidence="2" key="2">
    <citation type="submission" date="2017-06" db="EMBL/GenBank/DDBJ databases">
        <title>The pomegranate genome and the genomics of punicalagin biosynthesis.</title>
        <authorList>
            <person name="Xu C."/>
        </authorList>
    </citation>
    <scope>NUCLEOTIDE SEQUENCE [LARGE SCALE GENOMIC DNA]</scope>
    <source>
        <tissue evidence="2">Fresh leaf</tissue>
    </source>
</reference>
<gene>
    <name evidence="2" type="ORF">CDL15_Pgr015452</name>
    <name evidence="3" type="ORF">CRG98_012862</name>
</gene>
<dbReference type="EMBL" id="MTKT01005556">
    <property type="protein sequence ID" value="OWM66026.1"/>
    <property type="molecule type" value="Genomic_DNA"/>
</dbReference>
<dbReference type="GeneID" id="116198972"/>
<dbReference type="EMBL" id="PGOL01000658">
    <property type="protein sequence ID" value="PKI66667.1"/>
    <property type="molecule type" value="Genomic_DNA"/>
</dbReference>
<evidence type="ECO:0000313" key="3">
    <source>
        <dbReference type="EMBL" id="PKI66667.1"/>
    </source>
</evidence>
<name>A0A218W040_PUNGR</name>
<evidence type="ECO:0000313" key="4">
    <source>
        <dbReference type="Proteomes" id="UP000197138"/>
    </source>
</evidence>
<dbReference type="PANTHER" id="PTHR37900">
    <property type="match status" value="1"/>
</dbReference>
<comment type="caution">
    <text evidence="2">The sequence shown here is derived from an EMBL/GenBank/DDBJ whole genome shotgun (WGS) entry which is preliminary data.</text>
</comment>
<dbReference type="OrthoDB" id="595024at2759"/>
<keyword evidence="1" id="KW-0812">Transmembrane</keyword>
<dbReference type="Proteomes" id="UP000233551">
    <property type="component" value="Unassembled WGS sequence"/>
</dbReference>
<evidence type="ECO:0000313" key="5">
    <source>
        <dbReference type="Proteomes" id="UP000233551"/>
    </source>
</evidence>
<keyword evidence="1" id="KW-1133">Transmembrane helix</keyword>
<dbReference type="AlphaFoldDB" id="A0A218W040"/>
<dbReference type="PANTHER" id="PTHR37900:SF5">
    <property type="entry name" value="OS02G0159250 PROTEIN"/>
    <property type="match status" value="1"/>
</dbReference>
<protein>
    <submittedName>
        <fullName evidence="2">Uncharacterized protein</fullName>
    </submittedName>
</protein>
<proteinExistence type="predicted"/>
<keyword evidence="5" id="KW-1185">Reference proteome</keyword>
<organism evidence="2 4">
    <name type="scientific">Punica granatum</name>
    <name type="common">Pomegranate</name>
    <dbReference type="NCBI Taxonomy" id="22663"/>
    <lineage>
        <taxon>Eukaryota</taxon>
        <taxon>Viridiplantae</taxon>
        <taxon>Streptophyta</taxon>
        <taxon>Embryophyta</taxon>
        <taxon>Tracheophyta</taxon>
        <taxon>Spermatophyta</taxon>
        <taxon>Magnoliopsida</taxon>
        <taxon>eudicotyledons</taxon>
        <taxon>Gunneridae</taxon>
        <taxon>Pentapetalae</taxon>
        <taxon>rosids</taxon>
        <taxon>malvids</taxon>
        <taxon>Myrtales</taxon>
        <taxon>Lythraceae</taxon>
        <taxon>Punica</taxon>
    </lineage>
</organism>
<evidence type="ECO:0000313" key="2">
    <source>
        <dbReference type="EMBL" id="OWM66026.1"/>
    </source>
</evidence>
<sequence>MNYLDLTLLTKRARISLFGSLLSGFLPLSLWSHRKSAMTVAPLMLRSLIRLMATLLGQPVAAITTILYYGELLPENSVLVRMVRHDFLDRDNHLFHFLINFLRCFW</sequence>
<feature type="transmembrane region" description="Helical" evidence="1">
    <location>
        <begin position="12"/>
        <end position="31"/>
    </location>
</feature>
<reference evidence="4" key="1">
    <citation type="journal article" date="2017" name="Plant J.">
        <title>The pomegranate (Punica granatum L.) genome and the genomics of punicalagin biosynthesis.</title>
        <authorList>
            <person name="Qin G."/>
            <person name="Xu C."/>
            <person name="Ming R."/>
            <person name="Tang H."/>
            <person name="Guyot R."/>
            <person name="Kramer E.M."/>
            <person name="Hu Y."/>
            <person name="Yi X."/>
            <person name="Qi Y."/>
            <person name="Xu X."/>
            <person name="Gao Z."/>
            <person name="Pan H."/>
            <person name="Jian J."/>
            <person name="Tian Y."/>
            <person name="Yue Z."/>
            <person name="Xu Y."/>
        </authorList>
    </citation>
    <scope>NUCLEOTIDE SEQUENCE [LARGE SCALE GENOMIC DNA]</scope>
    <source>
        <strain evidence="4">cv. Dabenzi</strain>
    </source>
</reference>
<evidence type="ECO:0000256" key="1">
    <source>
        <dbReference type="SAM" id="Phobius"/>
    </source>
</evidence>
<dbReference type="Proteomes" id="UP000197138">
    <property type="component" value="Unassembled WGS sequence"/>
</dbReference>
<keyword evidence="1" id="KW-0472">Membrane</keyword>
<feature type="transmembrane region" description="Helical" evidence="1">
    <location>
        <begin position="51"/>
        <end position="70"/>
    </location>
</feature>
<accession>A0A218W040</accession>